<accession>I1BTT5</accession>
<name>I1BTT5_RHIO9</name>
<keyword evidence="2" id="KW-1185">Reference proteome</keyword>
<dbReference type="RefSeq" id="XP_067515011.1">
    <property type="nucleotide sequence ID" value="XM_067658910.1"/>
</dbReference>
<dbReference type="VEuPathDB" id="FungiDB:RO3G_04320"/>
<gene>
    <name evidence="1" type="ORF">RO3G_04320</name>
</gene>
<protein>
    <submittedName>
        <fullName evidence="1">Uncharacterized protein</fullName>
    </submittedName>
</protein>
<dbReference type="InParanoid" id="I1BTT5"/>
<organism evidence="1 2">
    <name type="scientific">Rhizopus delemar (strain RA 99-880 / ATCC MYA-4621 / FGSC 9543 / NRRL 43880)</name>
    <name type="common">Mucormycosis agent</name>
    <name type="synonym">Rhizopus arrhizus var. delemar</name>
    <dbReference type="NCBI Taxonomy" id="246409"/>
    <lineage>
        <taxon>Eukaryota</taxon>
        <taxon>Fungi</taxon>
        <taxon>Fungi incertae sedis</taxon>
        <taxon>Mucoromycota</taxon>
        <taxon>Mucoromycotina</taxon>
        <taxon>Mucoromycetes</taxon>
        <taxon>Mucorales</taxon>
        <taxon>Mucorineae</taxon>
        <taxon>Rhizopodaceae</taxon>
        <taxon>Rhizopus</taxon>
    </lineage>
</organism>
<dbReference type="EMBL" id="CH476734">
    <property type="protein sequence ID" value="EIE79615.1"/>
    <property type="molecule type" value="Genomic_DNA"/>
</dbReference>
<reference evidence="1 2" key="1">
    <citation type="journal article" date="2009" name="PLoS Genet.">
        <title>Genomic analysis of the basal lineage fungus Rhizopus oryzae reveals a whole-genome duplication.</title>
        <authorList>
            <person name="Ma L.-J."/>
            <person name="Ibrahim A.S."/>
            <person name="Skory C."/>
            <person name="Grabherr M.G."/>
            <person name="Burger G."/>
            <person name="Butler M."/>
            <person name="Elias M."/>
            <person name="Idnurm A."/>
            <person name="Lang B.F."/>
            <person name="Sone T."/>
            <person name="Abe A."/>
            <person name="Calvo S.E."/>
            <person name="Corrochano L.M."/>
            <person name="Engels R."/>
            <person name="Fu J."/>
            <person name="Hansberg W."/>
            <person name="Kim J.-M."/>
            <person name="Kodira C.D."/>
            <person name="Koehrsen M.J."/>
            <person name="Liu B."/>
            <person name="Miranda-Saavedra D."/>
            <person name="O'Leary S."/>
            <person name="Ortiz-Castellanos L."/>
            <person name="Poulter R."/>
            <person name="Rodriguez-Romero J."/>
            <person name="Ruiz-Herrera J."/>
            <person name="Shen Y.-Q."/>
            <person name="Zeng Q."/>
            <person name="Galagan J."/>
            <person name="Birren B.W."/>
            <person name="Cuomo C.A."/>
            <person name="Wickes B.L."/>
        </authorList>
    </citation>
    <scope>NUCLEOTIDE SEQUENCE [LARGE SCALE GENOMIC DNA]</scope>
    <source>
        <strain evidence="2">RA 99-880 / ATCC MYA-4621 / FGSC 9543 / NRRL 43880</strain>
    </source>
</reference>
<sequence>MRNKFLEKETLMTGISEACDSLCLSDFNDLVSHSAKCFATLQPSQNDTGVSTKRTSCSNYVNLFSFNFGFHTNFHLASTLVSYPNIL</sequence>
<evidence type="ECO:0000313" key="1">
    <source>
        <dbReference type="EMBL" id="EIE79615.1"/>
    </source>
</evidence>
<proteinExistence type="predicted"/>
<dbReference type="Proteomes" id="UP000009138">
    <property type="component" value="Unassembled WGS sequence"/>
</dbReference>
<dbReference type="AlphaFoldDB" id="I1BTT5"/>
<dbReference type="GeneID" id="93611291"/>
<evidence type="ECO:0000313" key="2">
    <source>
        <dbReference type="Proteomes" id="UP000009138"/>
    </source>
</evidence>